<feature type="compositionally biased region" description="Polar residues" evidence="1">
    <location>
        <begin position="153"/>
        <end position="164"/>
    </location>
</feature>
<feature type="compositionally biased region" description="Low complexity" evidence="1">
    <location>
        <begin position="317"/>
        <end position="334"/>
    </location>
</feature>
<protein>
    <submittedName>
        <fullName evidence="2">Uncharacterized protein</fullName>
    </submittedName>
</protein>
<dbReference type="EMBL" id="JADGJD010000424">
    <property type="protein sequence ID" value="KAJ3051186.1"/>
    <property type="molecule type" value="Genomic_DNA"/>
</dbReference>
<evidence type="ECO:0000313" key="2">
    <source>
        <dbReference type="EMBL" id="KAJ3051186.1"/>
    </source>
</evidence>
<proteinExistence type="predicted"/>
<dbReference type="AlphaFoldDB" id="A0AAD5X5P1"/>
<accession>A0AAD5X5P1</accession>
<gene>
    <name evidence="2" type="ORF">HK097_007833</name>
</gene>
<feature type="compositionally biased region" description="Basic and acidic residues" evidence="1">
    <location>
        <begin position="140"/>
        <end position="149"/>
    </location>
</feature>
<evidence type="ECO:0000256" key="1">
    <source>
        <dbReference type="SAM" id="MobiDB-lite"/>
    </source>
</evidence>
<feature type="compositionally biased region" description="Low complexity" evidence="1">
    <location>
        <begin position="209"/>
        <end position="232"/>
    </location>
</feature>
<feature type="compositionally biased region" description="Low complexity" evidence="1">
    <location>
        <begin position="62"/>
        <end position="84"/>
    </location>
</feature>
<feature type="compositionally biased region" description="Low complexity" evidence="1">
    <location>
        <begin position="1"/>
        <end position="39"/>
    </location>
</feature>
<reference evidence="2" key="1">
    <citation type="submission" date="2020-05" db="EMBL/GenBank/DDBJ databases">
        <title>Phylogenomic resolution of chytrid fungi.</title>
        <authorList>
            <person name="Stajich J.E."/>
            <person name="Amses K."/>
            <person name="Simmons R."/>
            <person name="Seto K."/>
            <person name="Myers J."/>
            <person name="Bonds A."/>
            <person name="Quandt C.A."/>
            <person name="Barry K."/>
            <person name="Liu P."/>
            <person name="Grigoriev I."/>
            <person name="Longcore J.E."/>
            <person name="James T.Y."/>
        </authorList>
    </citation>
    <scope>NUCLEOTIDE SEQUENCE</scope>
    <source>
        <strain evidence="2">JEL0318</strain>
    </source>
</reference>
<organism evidence="2 3">
    <name type="scientific">Rhizophlyctis rosea</name>
    <dbReference type="NCBI Taxonomy" id="64517"/>
    <lineage>
        <taxon>Eukaryota</taxon>
        <taxon>Fungi</taxon>
        <taxon>Fungi incertae sedis</taxon>
        <taxon>Chytridiomycota</taxon>
        <taxon>Chytridiomycota incertae sedis</taxon>
        <taxon>Chytridiomycetes</taxon>
        <taxon>Rhizophlyctidales</taxon>
        <taxon>Rhizophlyctidaceae</taxon>
        <taxon>Rhizophlyctis</taxon>
    </lineage>
</organism>
<feature type="compositionally biased region" description="Polar residues" evidence="1">
    <location>
        <begin position="258"/>
        <end position="273"/>
    </location>
</feature>
<feature type="region of interest" description="Disordered" evidence="1">
    <location>
        <begin position="1"/>
        <end position="334"/>
    </location>
</feature>
<name>A0AAD5X5P1_9FUNG</name>
<comment type="caution">
    <text evidence="2">The sequence shown here is derived from an EMBL/GenBank/DDBJ whole genome shotgun (WGS) entry which is preliminary data.</text>
</comment>
<keyword evidence="3" id="KW-1185">Reference proteome</keyword>
<sequence>MHAQSSTASASQDQSQPHQTSASSSRRTSIIRNNANSSRHSIDTLPSNITPASTDQPTNSLTTQSPRQSATTSTTPPQSSSRPRTATKRFHVKSYDEEAFQPFTLGDEGASIGPLQIPSRPTSGRGGKSNGTSRPTSGRIRSEDQHQKDAAPSFNSYKQRSLNELSDKESWQRRNVQYAPLKDKDQEQTGRSLITLVGRSERKGDVPTAAALARAADGGEYRGSVVSVSERGGVQGDRSRVVGGSRKVAEEACVVSHSHGTNKSSNAYPSMKSQDFKRSDSQPITKRNPPPPLSTSPHPSNTSAPTIQPHQQPEKYAPPGAGPTPSRTRTRPTTFGKSNRIAFLHSVQQAPHFGGLGLTSAGAAGEERILRVPTVFAGWKKGDRSLSDETPLPMGDRRSSNPRIPSYILDHNPDAPRSFKELLIFDKNVKEMCRSTKPNIPTRPLALSQDPGPLTVHTRYGANTEWYRDTTVTVQPQVGTNHYLSDTDRFSYQVPMYKCPPPTHVDPRPR</sequence>
<evidence type="ECO:0000313" key="3">
    <source>
        <dbReference type="Proteomes" id="UP001212841"/>
    </source>
</evidence>
<feature type="compositionally biased region" description="Polar residues" evidence="1">
    <location>
        <begin position="44"/>
        <end position="61"/>
    </location>
</feature>
<dbReference type="Proteomes" id="UP001212841">
    <property type="component" value="Unassembled WGS sequence"/>
</dbReference>